<dbReference type="GO" id="GO:0045454">
    <property type="term" value="P:cell redox homeostasis"/>
    <property type="evidence" value="ECO:0007669"/>
    <property type="project" value="TreeGrafter"/>
</dbReference>
<feature type="signal peptide" evidence="12">
    <location>
        <begin position="1"/>
        <end position="20"/>
    </location>
</feature>
<dbReference type="InterPro" id="IPR050924">
    <property type="entry name" value="Peroxiredoxin_BCP/PrxQ"/>
</dbReference>
<keyword evidence="7" id="KW-0676">Redox-active center</keyword>
<dbReference type="GO" id="GO:0005737">
    <property type="term" value="C:cytoplasm"/>
    <property type="evidence" value="ECO:0007669"/>
    <property type="project" value="TreeGrafter"/>
</dbReference>
<keyword evidence="5" id="KW-0560">Oxidoreductase</keyword>
<dbReference type="Gene3D" id="3.40.30.10">
    <property type="entry name" value="Glutaredoxin"/>
    <property type="match status" value="1"/>
</dbReference>
<reference evidence="14 15" key="1">
    <citation type="submission" date="2022-12" db="EMBL/GenBank/DDBJ databases">
        <title>Dasania phycosphaerae sp. nov., isolated from particulate material of the south coast of Korea.</title>
        <authorList>
            <person name="Jiang Y."/>
        </authorList>
    </citation>
    <scope>NUCLEOTIDE SEQUENCE [LARGE SCALE GENOMIC DNA]</scope>
    <source>
        <strain evidence="14 15">GY-19</strain>
    </source>
</reference>
<comment type="function">
    <text evidence="1">Thiol-specific peroxidase that catalyzes the reduction of hydrogen peroxide and organic hydroperoxides to water and alcohols, respectively. Plays a role in cell protection against oxidative stress by detoxifying peroxides and as sensor of hydrogen peroxide-mediated signaling events.</text>
</comment>
<protein>
    <recommendedName>
        <fullName evidence="2">thioredoxin-dependent peroxiredoxin</fullName>
        <ecNumber evidence="2">1.11.1.24</ecNumber>
    </recommendedName>
    <alternativeName>
        <fullName evidence="8">Thioredoxin peroxidase</fullName>
    </alternativeName>
    <alternativeName>
        <fullName evidence="10">Thioredoxin-dependent peroxiredoxin Bcp</fullName>
    </alternativeName>
</protein>
<keyword evidence="15" id="KW-1185">Reference proteome</keyword>
<dbReference type="RefSeq" id="WP_258330463.1">
    <property type="nucleotide sequence ID" value="NZ_JAPTGG010000002.1"/>
</dbReference>
<comment type="similarity">
    <text evidence="9">Belongs to the peroxiredoxin family. BCP/PrxQ subfamily.</text>
</comment>
<evidence type="ECO:0000256" key="5">
    <source>
        <dbReference type="ARBA" id="ARBA00023002"/>
    </source>
</evidence>
<dbReference type="PROSITE" id="PS51352">
    <property type="entry name" value="THIOREDOXIN_2"/>
    <property type="match status" value="1"/>
</dbReference>
<evidence type="ECO:0000256" key="1">
    <source>
        <dbReference type="ARBA" id="ARBA00003330"/>
    </source>
</evidence>
<evidence type="ECO:0000256" key="4">
    <source>
        <dbReference type="ARBA" id="ARBA00022862"/>
    </source>
</evidence>
<name>A0A9J6RI04_9GAMM</name>
<dbReference type="EMBL" id="JAPTGG010000002">
    <property type="protein sequence ID" value="MCZ0864310.1"/>
    <property type="molecule type" value="Genomic_DNA"/>
</dbReference>
<evidence type="ECO:0000256" key="2">
    <source>
        <dbReference type="ARBA" id="ARBA00013017"/>
    </source>
</evidence>
<dbReference type="Pfam" id="PF00578">
    <property type="entry name" value="AhpC-TSA"/>
    <property type="match status" value="1"/>
</dbReference>
<feature type="domain" description="Thioredoxin" evidence="13">
    <location>
        <begin position="49"/>
        <end position="222"/>
    </location>
</feature>
<dbReference type="GO" id="GO:0034599">
    <property type="term" value="P:cellular response to oxidative stress"/>
    <property type="evidence" value="ECO:0007669"/>
    <property type="project" value="TreeGrafter"/>
</dbReference>
<comment type="caution">
    <text evidence="14">The sequence shown here is derived from an EMBL/GenBank/DDBJ whole genome shotgun (WGS) entry which is preliminary data.</text>
</comment>
<keyword evidence="12" id="KW-0732">Signal</keyword>
<dbReference type="InterPro" id="IPR013766">
    <property type="entry name" value="Thioredoxin_domain"/>
</dbReference>
<accession>A0A9J6RI04</accession>
<gene>
    <name evidence="14" type="ORF">O0V09_03800</name>
</gene>
<dbReference type="PANTHER" id="PTHR42801:SF7">
    <property type="entry name" value="SLL1159 PROTEIN"/>
    <property type="match status" value="1"/>
</dbReference>
<evidence type="ECO:0000256" key="11">
    <source>
        <dbReference type="ARBA" id="ARBA00049091"/>
    </source>
</evidence>
<dbReference type="GO" id="GO:0008379">
    <property type="term" value="F:thioredoxin peroxidase activity"/>
    <property type="evidence" value="ECO:0007669"/>
    <property type="project" value="TreeGrafter"/>
</dbReference>
<dbReference type="InterPro" id="IPR036249">
    <property type="entry name" value="Thioredoxin-like_sf"/>
</dbReference>
<dbReference type="InterPro" id="IPR000866">
    <property type="entry name" value="AhpC/TSA"/>
</dbReference>
<evidence type="ECO:0000313" key="15">
    <source>
        <dbReference type="Proteomes" id="UP001069090"/>
    </source>
</evidence>
<evidence type="ECO:0000256" key="9">
    <source>
        <dbReference type="ARBA" id="ARBA00038489"/>
    </source>
</evidence>
<dbReference type="CDD" id="cd02970">
    <property type="entry name" value="PRX_like2"/>
    <property type="match status" value="1"/>
</dbReference>
<keyword evidence="4" id="KW-0049">Antioxidant</keyword>
<dbReference type="SUPFAM" id="SSF52833">
    <property type="entry name" value="Thioredoxin-like"/>
    <property type="match status" value="1"/>
</dbReference>
<keyword evidence="6" id="KW-1015">Disulfide bond</keyword>
<sequence length="223" mass="24884">MNTLKYLCLTLLLCSLNAVAAPISLPTELPELSATKPSKLGTHEVGVGVANGSKIKNFTIKSHQGRLTSFNDLIKQGDIMVVFYRGGWCPYCNMQIRQLTEAWPEFKRRGITPVLISADKPDASMMAQKTYDIPFPVLSDPKLTAHKAFNVVFKLPDELVKTYQDYGIVLKDWSGKKHNKFAVASAFIVDKNGVVKWGHSSNDYKTRPSVEQLIKAIDQLKAR</sequence>
<evidence type="ECO:0000256" key="7">
    <source>
        <dbReference type="ARBA" id="ARBA00023284"/>
    </source>
</evidence>
<dbReference type="AlphaFoldDB" id="A0A9J6RI04"/>
<proteinExistence type="inferred from homology"/>
<evidence type="ECO:0000256" key="12">
    <source>
        <dbReference type="SAM" id="SignalP"/>
    </source>
</evidence>
<evidence type="ECO:0000256" key="8">
    <source>
        <dbReference type="ARBA" id="ARBA00032824"/>
    </source>
</evidence>
<evidence type="ECO:0000256" key="6">
    <source>
        <dbReference type="ARBA" id="ARBA00023157"/>
    </source>
</evidence>
<keyword evidence="3" id="KW-0575">Peroxidase</keyword>
<dbReference type="PANTHER" id="PTHR42801">
    <property type="entry name" value="THIOREDOXIN-DEPENDENT PEROXIDE REDUCTASE"/>
    <property type="match status" value="1"/>
</dbReference>
<evidence type="ECO:0000259" key="13">
    <source>
        <dbReference type="PROSITE" id="PS51352"/>
    </source>
</evidence>
<organism evidence="14 15">
    <name type="scientific">Dasania phycosphaerae</name>
    <dbReference type="NCBI Taxonomy" id="2950436"/>
    <lineage>
        <taxon>Bacteria</taxon>
        <taxon>Pseudomonadati</taxon>
        <taxon>Pseudomonadota</taxon>
        <taxon>Gammaproteobacteria</taxon>
        <taxon>Cellvibrionales</taxon>
        <taxon>Spongiibacteraceae</taxon>
        <taxon>Dasania</taxon>
    </lineage>
</organism>
<evidence type="ECO:0000313" key="14">
    <source>
        <dbReference type="EMBL" id="MCZ0864310.1"/>
    </source>
</evidence>
<feature type="chain" id="PRO_5039912627" description="thioredoxin-dependent peroxiredoxin" evidence="12">
    <location>
        <begin position="21"/>
        <end position="223"/>
    </location>
</feature>
<evidence type="ECO:0000256" key="10">
    <source>
        <dbReference type="ARBA" id="ARBA00042639"/>
    </source>
</evidence>
<dbReference type="Proteomes" id="UP001069090">
    <property type="component" value="Unassembled WGS sequence"/>
</dbReference>
<comment type="catalytic activity">
    <reaction evidence="11">
        <text>a hydroperoxide + [thioredoxin]-dithiol = an alcohol + [thioredoxin]-disulfide + H2O</text>
        <dbReference type="Rhea" id="RHEA:62620"/>
        <dbReference type="Rhea" id="RHEA-COMP:10698"/>
        <dbReference type="Rhea" id="RHEA-COMP:10700"/>
        <dbReference type="ChEBI" id="CHEBI:15377"/>
        <dbReference type="ChEBI" id="CHEBI:29950"/>
        <dbReference type="ChEBI" id="CHEBI:30879"/>
        <dbReference type="ChEBI" id="CHEBI:35924"/>
        <dbReference type="ChEBI" id="CHEBI:50058"/>
        <dbReference type="EC" id="1.11.1.24"/>
    </reaction>
</comment>
<evidence type="ECO:0000256" key="3">
    <source>
        <dbReference type="ARBA" id="ARBA00022559"/>
    </source>
</evidence>
<dbReference type="EC" id="1.11.1.24" evidence="2"/>